<comment type="subcellular location">
    <subcellularLocation>
        <location evidence="1">Cell membrane</location>
        <topology evidence="1">Multi-pass membrane protein</topology>
    </subcellularLocation>
</comment>
<dbReference type="RefSeq" id="WP_094762933.1">
    <property type="nucleotide sequence ID" value="NZ_FQZL01000023.1"/>
</dbReference>
<dbReference type="Proteomes" id="UP000184052">
    <property type="component" value="Unassembled WGS sequence"/>
</dbReference>
<evidence type="ECO:0000256" key="1">
    <source>
        <dbReference type="ARBA" id="ARBA00004651"/>
    </source>
</evidence>
<evidence type="ECO:0000256" key="2">
    <source>
        <dbReference type="ARBA" id="ARBA00004936"/>
    </source>
</evidence>
<dbReference type="InterPro" id="IPR050448">
    <property type="entry name" value="OpgB/LTA_synthase_biosynth"/>
</dbReference>
<feature type="domain" description="Sulfatase N-terminal" evidence="8">
    <location>
        <begin position="285"/>
        <end position="587"/>
    </location>
</feature>
<feature type="transmembrane region" description="Helical" evidence="7">
    <location>
        <begin position="66"/>
        <end position="85"/>
    </location>
</feature>
<evidence type="ECO:0000256" key="7">
    <source>
        <dbReference type="SAM" id="Phobius"/>
    </source>
</evidence>
<evidence type="ECO:0000256" key="6">
    <source>
        <dbReference type="ARBA" id="ARBA00023136"/>
    </source>
</evidence>
<evidence type="ECO:0000256" key="5">
    <source>
        <dbReference type="ARBA" id="ARBA00022989"/>
    </source>
</evidence>
<evidence type="ECO:0000259" key="8">
    <source>
        <dbReference type="Pfam" id="PF00884"/>
    </source>
</evidence>
<organism evidence="9 10">
    <name type="scientific">Dethiosulfatibacter aminovorans DSM 17477</name>
    <dbReference type="NCBI Taxonomy" id="1121476"/>
    <lineage>
        <taxon>Bacteria</taxon>
        <taxon>Bacillati</taxon>
        <taxon>Bacillota</taxon>
        <taxon>Tissierellia</taxon>
        <taxon>Dethiosulfatibacter</taxon>
    </lineage>
</organism>
<evidence type="ECO:0000256" key="4">
    <source>
        <dbReference type="ARBA" id="ARBA00022692"/>
    </source>
</evidence>
<keyword evidence="3" id="KW-1003">Cell membrane</keyword>
<dbReference type="STRING" id="1121476.SAMN02745751_02699"/>
<comment type="pathway">
    <text evidence="2">Cell wall biogenesis; lipoteichoic acid biosynthesis.</text>
</comment>
<dbReference type="GO" id="GO:0016740">
    <property type="term" value="F:transferase activity"/>
    <property type="evidence" value="ECO:0007669"/>
    <property type="project" value="UniProtKB-KW"/>
</dbReference>
<sequence>MKILKNIKDILHKIITKSKNKMRKPSTSIMVCKELLIIAVCIQLALEMMGHRSIIDGLMTPLANPLMFICSVFFLSSCLAFSLFLSKRHFGYICVSTIWLWLGFTNFILLSFRTTPLTATDFKMLSSVFTVVNRYVSTLQMVLIVLFALSIVVSLIFVGIRLPLTKIYLRRSIVTIGMCFLLFTGSYNAAVMGNAVTKNFGNIAEAFLDYGFAYSFSRSVVDKGIQRPKTYSSETVGEVLGLLPIETDCIEDDSTTDDLLSNVNTVSDKVYGDKLATEVEINTIPNIVFVQLESFFDVNRIKALEFNTNPLPNMTKLMANYSSGYVTVPSIGAGTANTEFEILSGMSLDYFGAGEYPYKTILKKSTVESLPYTLTELDYHNHAIHNNMGTFYARNSVYPRLGFDSFSSIEYMQDIEYNPLNWAKDKVLIPEITKALQATQEQDFIFAVSVQPHGKYPAEPIIDDPVIVPSSVTGAPAMISNDLDSSLEEALEDKMDLAVPLTSEEPLEEVTYNKYLYYANQVYETDVFVGDLIQTLEDFPEPIVVVFYGDHMPSLDITDEDLKDGTPFQIEYVIWDNMGLEKTNEDLMAYQMGSNIMERLGYSNGLLNVFHQTMKDTENYEEELQLLQYDMLYGDKNVYGGINPFKKKKMKMGVDPINILDVADKGEAIIVNGQNFTMWSEVFINSEQSDTVFLDSQTLLVPHVSLEPNTTVKVSQITRTGRVLSSCDPWTNEIAEVAEEPVELELISQ</sequence>
<feature type="transmembrane region" description="Helical" evidence="7">
    <location>
        <begin position="135"/>
        <end position="160"/>
    </location>
</feature>
<proteinExistence type="predicted"/>
<gene>
    <name evidence="9" type="ORF">SAMN02745751_02699</name>
</gene>
<keyword evidence="6 7" id="KW-0472">Membrane</keyword>
<dbReference type="InterPro" id="IPR017850">
    <property type="entry name" value="Alkaline_phosphatase_core_sf"/>
</dbReference>
<dbReference type="GO" id="GO:0005886">
    <property type="term" value="C:plasma membrane"/>
    <property type="evidence" value="ECO:0007669"/>
    <property type="project" value="UniProtKB-SubCell"/>
</dbReference>
<dbReference type="Pfam" id="PF00884">
    <property type="entry name" value="Sulfatase"/>
    <property type="match status" value="1"/>
</dbReference>
<dbReference type="SUPFAM" id="SSF53649">
    <property type="entry name" value="Alkaline phosphatase-like"/>
    <property type="match status" value="1"/>
</dbReference>
<keyword evidence="5 7" id="KW-1133">Transmembrane helix</keyword>
<feature type="transmembrane region" description="Helical" evidence="7">
    <location>
        <begin position="92"/>
        <end position="115"/>
    </location>
</feature>
<keyword evidence="4 7" id="KW-0812">Transmembrane</keyword>
<dbReference type="AlphaFoldDB" id="A0A1M6JTF5"/>
<dbReference type="PANTHER" id="PTHR47371">
    <property type="entry name" value="LIPOTEICHOIC ACID SYNTHASE"/>
    <property type="match status" value="1"/>
</dbReference>
<dbReference type="EMBL" id="FQZL01000023">
    <property type="protein sequence ID" value="SHJ49959.1"/>
    <property type="molecule type" value="Genomic_DNA"/>
</dbReference>
<dbReference type="InterPro" id="IPR000917">
    <property type="entry name" value="Sulfatase_N"/>
</dbReference>
<name>A0A1M6JTF5_9FIRM</name>
<reference evidence="9 10" key="1">
    <citation type="submission" date="2016-11" db="EMBL/GenBank/DDBJ databases">
        <authorList>
            <person name="Jaros S."/>
            <person name="Januszkiewicz K."/>
            <person name="Wedrychowicz H."/>
        </authorList>
    </citation>
    <scope>NUCLEOTIDE SEQUENCE [LARGE SCALE GENOMIC DNA]</scope>
    <source>
        <strain evidence="9 10">DSM 17477</strain>
    </source>
</reference>
<evidence type="ECO:0000256" key="3">
    <source>
        <dbReference type="ARBA" id="ARBA00022475"/>
    </source>
</evidence>
<feature type="transmembrane region" description="Helical" evidence="7">
    <location>
        <begin position="172"/>
        <end position="190"/>
    </location>
</feature>
<dbReference type="Gene3D" id="3.40.720.10">
    <property type="entry name" value="Alkaline Phosphatase, subunit A"/>
    <property type="match status" value="1"/>
</dbReference>
<accession>A0A1M6JTF5</accession>
<keyword evidence="9" id="KW-0808">Transferase</keyword>
<dbReference type="CDD" id="cd16015">
    <property type="entry name" value="LTA_synthase"/>
    <property type="match status" value="1"/>
</dbReference>
<evidence type="ECO:0000313" key="9">
    <source>
        <dbReference type="EMBL" id="SHJ49959.1"/>
    </source>
</evidence>
<protein>
    <submittedName>
        <fullName evidence="9">Phosphoglycerol transferase MdoB</fullName>
    </submittedName>
</protein>
<dbReference type="PANTHER" id="PTHR47371:SF3">
    <property type="entry name" value="PHOSPHOGLYCEROL TRANSFERASE I"/>
    <property type="match status" value="1"/>
</dbReference>
<evidence type="ECO:0000313" key="10">
    <source>
        <dbReference type="Proteomes" id="UP000184052"/>
    </source>
</evidence>
<keyword evidence="10" id="KW-1185">Reference proteome</keyword>
<dbReference type="OrthoDB" id="243547at2"/>
<feature type="transmembrane region" description="Helical" evidence="7">
    <location>
        <begin position="27"/>
        <end position="46"/>
    </location>
</feature>